<dbReference type="RefSeq" id="WP_102205188.1">
    <property type="nucleotide sequence ID" value="NZ_CAWNVR010000324.1"/>
</dbReference>
<protein>
    <submittedName>
        <fullName evidence="3">Uncharacterized protein</fullName>
    </submittedName>
</protein>
<keyword evidence="1" id="KW-0680">Restriction system</keyword>
<keyword evidence="4" id="KW-1185">Reference proteome</keyword>
<name>A0A2N6K3U5_FISMU</name>
<dbReference type="Gene3D" id="3.90.220.20">
    <property type="entry name" value="DNA methylase specificity domains"/>
    <property type="match status" value="1"/>
</dbReference>
<comment type="caution">
    <text evidence="3">The sequence shown here is derived from an EMBL/GenBank/DDBJ whole genome shotgun (WGS) entry which is preliminary data.</text>
</comment>
<accession>A0A2N6K3U5</accession>
<evidence type="ECO:0000256" key="1">
    <source>
        <dbReference type="ARBA" id="ARBA00022747"/>
    </source>
</evidence>
<dbReference type="SUPFAM" id="SSF116734">
    <property type="entry name" value="DNA methylase specificity domain"/>
    <property type="match status" value="1"/>
</dbReference>
<organism evidence="3 4">
    <name type="scientific">Fischerella muscicola CCMEE 5323</name>
    <dbReference type="NCBI Taxonomy" id="2019572"/>
    <lineage>
        <taxon>Bacteria</taxon>
        <taxon>Bacillati</taxon>
        <taxon>Cyanobacteriota</taxon>
        <taxon>Cyanophyceae</taxon>
        <taxon>Nostocales</taxon>
        <taxon>Hapalosiphonaceae</taxon>
        <taxon>Fischerella</taxon>
    </lineage>
</organism>
<gene>
    <name evidence="3" type="ORF">CEN44_10850</name>
</gene>
<proteinExistence type="predicted"/>
<dbReference type="GO" id="GO:0009307">
    <property type="term" value="P:DNA restriction-modification system"/>
    <property type="evidence" value="ECO:0007669"/>
    <property type="project" value="UniProtKB-KW"/>
</dbReference>
<sequence>MNLVSEYFAKPNIDLPKLPFGWVWVSLGEIANHVSGIAFKSTDFINKGVQVIRLGNVYKGQLDLSRDPVY</sequence>
<evidence type="ECO:0000313" key="3">
    <source>
        <dbReference type="EMBL" id="PLZ90391.1"/>
    </source>
</evidence>
<keyword evidence="2" id="KW-0238">DNA-binding</keyword>
<evidence type="ECO:0000256" key="2">
    <source>
        <dbReference type="ARBA" id="ARBA00023125"/>
    </source>
</evidence>
<reference evidence="3 4" key="1">
    <citation type="submission" date="2017-08" db="EMBL/GenBank/DDBJ databases">
        <title>Genomes of Fischerella (Mastigocladus) sp. strains.</title>
        <authorList>
            <person name="Miller S.R."/>
        </authorList>
    </citation>
    <scope>NUCLEOTIDE SEQUENCE [LARGE SCALE GENOMIC DNA]</scope>
    <source>
        <strain evidence="3 4">CCMEE 5323</strain>
    </source>
</reference>
<dbReference type="EMBL" id="NRQW01000230">
    <property type="protein sequence ID" value="PLZ90391.1"/>
    <property type="molecule type" value="Genomic_DNA"/>
</dbReference>
<evidence type="ECO:0000313" key="4">
    <source>
        <dbReference type="Proteomes" id="UP000235036"/>
    </source>
</evidence>
<dbReference type="InterPro" id="IPR044946">
    <property type="entry name" value="Restrct_endonuc_typeI_TRD_sf"/>
</dbReference>
<dbReference type="Proteomes" id="UP000235036">
    <property type="component" value="Unassembled WGS sequence"/>
</dbReference>
<dbReference type="AlphaFoldDB" id="A0A2N6K3U5"/>
<dbReference type="GO" id="GO:0003677">
    <property type="term" value="F:DNA binding"/>
    <property type="evidence" value="ECO:0007669"/>
    <property type="project" value="UniProtKB-KW"/>
</dbReference>